<feature type="compositionally biased region" description="Pro residues" evidence="1">
    <location>
        <begin position="69"/>
        <end position="90"/>
    </location>
</feature>
<dbReference type="EMBL" id="JAUSYA010000001">
    <property type="protein sequence ID" value="MDQ0684320.1"/>
    <property type="molecule type" value="Genomic_DNA"/>
</dbReference>
<feature type="region of interest" description="Disordered" evidence="1">
    <location>
        <begin position="135"/>
        <end position="154"/>
    </location>
</feature>
<proteinExistence type="predicted"/>
<feature type="compositionally biased region" description="Low complexity" evidence="1">
    <location>
        <begin position="98"/>
        <end position="109"/>
    </location>
</feature>
<sequence length="254" mass="27008">MGGEGGTLLGSTVAAKPFRQTGRSVCACYAKRAPTWGVTRVNPRLFRGRRAASRARPRPRGSAPLARKPVPPPARKPVPPPARKPAPRPLVRPRRGPAEAGAGAPGRARVCVPPASICRNQAFHLILTRREGPAWAEPRVERPPSASPPGGGQPLGVSPYYGWGRVRSVGGGEPPSAVLNLALRRRRGAYGDRRGGRPHPRGVGLTPREDGPGHQRAGPPPADTLLDVALHRPAPPAHRPATPVRRARPPQIFD</sequence>
<protein>
    <recommendedName>
        <fullName evidence="4">Basic proline-rich protein-like</fullName>
    </recommendedName>
</protein>
<feature type="region of interest" description="Disordered" evidence="1">
    <location>
        <begin position="39"/>
        <end position="109"/>
    </location>
</feature>
<feature type="compositionally biased region" description="Basic residues" evidence="1">
    <location>
        <begin position="46"/>
        <end position="59"/>
    </location>
</feature>
<feature type="region of interest" description="Disordered" evidence="1">
    <location>
        <begin position="189"/>
        <end position="254"/>
    </location>
</feature>
<keyword evidence="3" id="KW-1185">Reference proteome</keyword>
<dbReference type="Proteomes" id="UP001243364">
    <property type="component" value="Unassembled WGS sequence"/>
</dbReference>
<comment type="caution">
    <text evidence="2">The sequence shown here is derived from an EMBL/GenBank/DDBJ whole genome shotgun (WGS) entry which is preliminary data.</text>
</comment>
<accession>A0ABU0Q0X6</accession>
<evidence type="ECO:0000256" key="1">
    <source>
        <dbReference type="SAM" id="MobiDB-lite"/>
    </source>
</evidence>
<name>A0ABU0Q0X6_STRAH</name>
<gene>
    <name evidence="2" type="ORF">QFZ56_003283</name>
</gene>
<reference evidence="2 3" key="1">
    <citation type="submission" date="2023-07" db="EMBL/GenBank/DDBJ databases">
        <title>Comparative genomics of wheat-associated soil bacteria to identify genetic determinants of phenazine resistance.</title>
        <authorList>
            <person name="Mouncey N."/>
        </authorList>
    </citation>
    <scope>NUCLEOTIDE SEQUENCE [LARGE SCALE GENOMIC DNA]</scope>
    <source>
        <strain evidence="2 3">W4I19-2</strain>
    </source>
</reference>
<evidence type="ECO:0008006" key="4">
    <source>
        <dbReference type="Google" id="ProtNLM"/>
    </source>
</evidence>
<evidence type="ECO:0000313" key="2">
    <source>
        <dbReference type="EMBL" id="MDQ0684320.1"/>
    </source>
</evidence>
<evidence type="ECO:0000313" key="3">
    <source>
        <dbReference type="Proteomes" id="UP001243364"/>
    </source>
</evidence>
<organism evidence="2 3">
    <name type="scientific">Streptomyces achromogenes</name>
    <dbReference type="NCBI Taxonomy" id="67255"/>
    <lineage>
        <taxon>Bacteria</taxon>
        <taxon>Bacillati</taxon>
        <taxon>Actinomycetota</taxon>
        <taxon>Actinomycetes</taxon>
        <taxon>Kitasatosporales</taxon>
        <taxon>Streptomycetaceae</taxon>
        <taxon>Streptomyces</taxon>
    </lineage>
</organism>